<accession>A0A5D2WIQ9</accession>
<gene>
    <name evidence="1" type="ORF">E1A91_A13G155400v1</name>
</gene>
<keyword evidence="2" id="KW-1185">Reference proteome</keyword>
<name>A0A5D2WIQ9_GOSMU</name>
<evidence type="ECO:0000313" key="2">
    <source>
        <dbReference type="Proteomes" id="UP000323597"/>
    </source>
</evidence>
<dbReference type="AlphaFoldDB" id="A0A5D2WIQ9"/>
<reference evidence="1 2" key="1">
    <citation type="submission" date="2019-07" db="EMBL/GenBank/DDBJ databases">
        <title>WGS assembly of Gossypium mustelinum.</title>
        <authorList>
            <person name="Chen Z.J."/>
            <person name="Sreedasyam A."/>
            <person name="Ando A."/>
            <person name="Song Q."/>
            <person name="De L."/>
            <person name="Hulse-Kemp A."/>
            <person name="Ding M."/>
            <person name="Ye W."/>
            <person name="Kirkbride R."/>
            <person name="Jenkins J."/>
            <person name="Plott C."/>
            <person name="Lovell J."/>
            <person name="Lin Y.-M."/>
            <person name="Vaughn R."/>
            <person name="Liu B."/>
            <person name="Li W."/>
            <person name="Simpson S."/>
            <person name="Scheffler B."/>
            <person name="Saski C."/>
            <person name="Grover C."/>
            <person name="Hu G."/>
            <person name="Conover J."/>
            <person name="Carlson J."/>
            <person name="Shu S."/>
            <person name="Boston L."/>
            <person name="Williams M."/>
            <person name="Peterson D."/>
            <person name="Mcgee K."/>
            <person name="Jones D."/>
            <person name="Wendel J."/>
            <person name="Stelly D."/>
            <person name="Grimwood J."/>
            <person name="Schmutz J."/>
        </authorList>
    </citation>
    <scope>NUCLEOTIDE SEQUENCE [LARGE SCALE GENOMIC DNA]</scope>
    <source>
        <strain evidence="1">1408120.09</strain>
    </source>
</reference>
<dbReference type="Proteomes" id="UP000323597">
    <property type="component" value="Chromosome A13"/>
</dbReference>
<sequence length="34" mass="3793">MLLCPELCLEICKWLLRSNLDLGGSRGFSVLPNT</sequence>
<protein>
    <submittedName>
        <fullName evidence="1">Uncharacterized protein</fullName>
    </submittedName>
</protein>
<proteinExistence type="predicted"/>
<dbReference type="EMBL" id="CM017648">
    <property type="protein sequence ID" value="TYJ01464.1"/>
    <property type="molecule type" value="Genomic_DNA"/>
</dbReference>
<organism evidence="1 2">
    <name type="scientific">Gossypium mustelinum</name>
    <name type="common">Cotton</name>
    <name type="synonym">Gossypium caicoense</name>
    <dbReference type="NCBI Taxonomy" id="34275"/>
    <lineage>
        <taxon>Eukaryota</taxon>
        <taxon>Viridiplantae</taxon>
        <taxon>Streptophyta</taxon>
        <taxon>Embryophyta</taxon>
        <taxon>Tracheophyta</taxon>
        <taxon>Spermatophyta</taxon>
        <taxon>Magnoliopsida</taxon>
        <taxon>eudicotyledons</taxon>
        <taxon>Gunneridae</taxon>
        <taxon>Pentapetalae</taxon>
        <taxon>rosids</taxon>
        <taxon>malvids</taxon>
        <taxon>Malvales</taxon>
        <taxon>Malvaceae</taxon>
        <taxon>Malvoideae</taxon>
        <taxon>Gossypium</taxon>
    </lineage>
</organism>
<evidence type="ECO:0000313" key="1">
    <source>
        <dbReference type="EMBL" id="TYJ01464.1"/>
    </source>
</evidence>